<accession>A0A373FQL3</accession>
<feature type="transmembrane region" description="Helical" evidence="1">
    <location>
        <begin position="47"/>
        <end position="74"/>
    </location>
</feature>
<dbReference type="GO" id="GO:0005886">
    <property type="term" value="C:plasma membrane"/>
    <property type="evidence" value="ECO:0007669"/>
    <property type="project" value="TreeGrafter"/>
</dbReference>
<keyword evidence="1" id="KW-1133">Transmembrane helix</keyword>
<name>A0A373FQL3_COMTE</name>
<protein>
    <submittedName>
        <fullName evidence="2">DUF445 domain-containing protein</fullName>
    </submittedName>
</protein>
<keyword evidence="3" id="KW-1185">Reference proteome</keyword>
<sequence length="441" mass="49366">MLTQEQRLSLQQAKRLPLVLLLIVAAGFIATALAGSRWSIQGLAVPLWLVCLRAICEAAMVGALADWFAVTALFRHIPLPLVGQHTAIIPRNKDRIGQNLSVFVRDKFLDAPSLVALIERNNPAQALGDWLTAPANSQLLGKQVARLALAGLEMVQDRQVEKFLTQSLKALMAHVDLSRTAASLLTGLTAGGRHQDVLDDVLARISRVLRHEQTHVLIAQTIVSWLKREHPIKEKMLPTDWLSEKGASMIAGALDSLLQDIAHNPDHRMREAFDASVHRLIDGLQNDPAYAERVEKLRNYLLHDEKLAAYLRELWLGWRARLERDLADEHSALARRVSVMGRWLGQSLAHDEALRTSMNERLKRWATTLAPDVSQFIARHIADTVQRWDADQLSELIEAHIGKDLQYIRINGTLVGGAIGLLLFVISHAGDLWRSLQSWLR</sequence>
<dbReference type="AlphaFoldDB" id="A0A373FQL3"/>
<comment type="caution">
    <text evidence="2">The sequence shown here is derived from an EMBL/GenBank/DDBJ whole genome shotgun (WGS) entry which is preliminary data.</text>
</comment>
<gene>
    <name evidence="2" type="ORF">DZC30_07235</name>
</gene>
<dbReference type="EMBL" id="QURR01000007">
    <property type="protein sequence ID" value="RGE45832.1"/>
    <property type="molecule type" value="Genomic_DNA"/>
</dbReference>
<evidence type="ECO:0000313" key="3">
    <source>
        <dbReference type="Proteomes" id="UP000261948"/>
    </source>
</evidence>
<keyword evidence="1" id="KW-0472">Membrane</keyword>
<dbReference type="PANTHER" id="PTHR38442:SF1">
    <property type="entry name" value="INNER MEMBRANE PROTEIN"/>
    <property type="match status" value="1"/>
</dbReference>
<evidence type="ECO:0000256" key="1">
    <source>
        <dbReference type="SAM" id="Phobius"/>
    </source>
</evidence>
<dbReference type="PANTHER" id="PTHR38442">
    <property type="entry name" value="INNER MEMBRANE PROTEIN-RELATED"/>
    <property type="match status" value="1"/>
</dbReference>
<proteinExistence type="predicted"/>
<dbReference type="Proteomes" id="UP000261948">
    <property type="component" value="Unassembled WGS sequence"/>
</dbReference>
<dbReference type="Pfam" id="PF04286">
    <property type="entry name" value="DUF445"/>
    <property type="match status" value="1"/>
</dbReference>
<feature type="transmembrane region" description="Helical" evidence="1">
    <location>
        <begin position="410"/>
        <end position="430"/>
    </location>
</feature>
<keyword evidence="1" id="KW-0812">Transmembrane</keyword>
<evidence type="ECO:0000313" key="2">
    <source>
        <dbReference type="EMBL" id="RGE45832.1"/>
    </source>
</evidence>
<reference evidence="2 3" key="1">
    <citation type="submission" date="2018-08" db="EMBL/GenBank/DDBJ databases">
        <title>Comamonas testosteroni strain SWCO2.</title>
        <authorList>
            <person name="Jiang N."/>
            <person name="Zhang X.Z."/>
        </authorList>
    </citation>
    <scope>NUCLEOTIDE SEQUENCE [LARGE SCALE GENOMIC DNA]</scope>
    <source>
        <strain evidence="2 3">SWCO2</strain>
    </source>
</reference>
<dbReference type="OrthoDB" id="9769590at2"/>
<feature type="transmembrane region" description="Helical" evidence="1">
    <location>
        <begin position="16"/>
        <end position="35"/>
    </location>
</feature>
<dbReference type="InterPro" id="IPR007383">
    <property type="entry name" value="DUF445"/>
</dbReference>
<organism evidence="2 3">
    <name type="scientific">Comamonas testosteroni</name>
    <name type="common">Pseudomonas testosteroni</name>
    <dbReference type="NCBI Taxonomy" id="285"/>
    <lineage>
        <taxon>Bacteria</taxon>
        <taxon>Pseudomonadati</taxon>
        <taxon>Pseudomonadota</taxon>
        <taxon>Betaproteobacteria</taxon>
        <taxon>Burkholderiales</taxon>
        <taxon>Comamonadaceae</taxon>
        <taxon>Comamonas</taxon>
    </lineage>
</organism>